<dbReference type="InterPro" id="IPR053853">
    <property type="entry name" value="FitA-like_RHH"/>
</dbReference>
<accession>A0A139BV19</accession>
<dbReference type="InterPro" id="IPR010985">
    <property type="entry name" value="Ribbon_hlx_hlx"/>
</dbReference>
<comment type="caution">
    <text evidence="2">The sequence shown here is derived from an EMBL/GenBank/DDBJ whole genome shotgun (WGS) entry which is preliminary data.</text>
</comment>
<dbReference type="Proteomes" id="UP000070578">
    <property type="component" value="Unassembled WGS sequence"/>
</dbReference>
<evidence type="ECO:0000313" key="3">
    <source>
        <dbReference type="Proteomes" id="UP000070578"/>
    </source>
</evidence>
<name>A0A139BV19_9PROT</name>
<reference evidence="2 3" key="1">
    <citation type="submission" date="2016-02" db="EMBL/GenBank/DDBJ databases">
        <authorList>
            <person name="Wen L."/>
            <person name="He K."/>
            <person name="Yang H."/>
        </authorList>
    </citation>
    <scope>NUCLEOTIDE SEQUENCE [LARGE SCALE GENOMIC DNA]</scope>
    <source>
        <strain evidence="2">ShG14-8</strain>
    </source>
</reference>
<reference evidence="2 3" key="2">
    <citation type="submission" date="2016-03" db="EMBL/GenBank/DDBJ databases">
        <title>New uncultured bacterium of the family Gallionellaceae from acid mine drainage: description and reconstruction of genome based on metagenomic analysis of microbial community.</title>
        <authorList>
            <person name="Kadnikov V."/>
            <person name="Ivasenko D."/>
            <person name="Beletsky A."/>
            <person name="Mardanov A."/>
            <person name="Danilova E."/>
            <person name="Pimenov N."/>
            <person name="Karnachuk O."/>
            <person name="Ravin N."/>
        </authorList>
    </citation>
    <scope>NUCLEOTIDE SEQUENCE [LARGE SCALE GENOMIC DNA]</scope>
    <source>
        <strain evidence="2">ShG14-8</strain>
    </source>
</reference>
<feature type="domain" description="Antitoxin FitA-like ribbon-helix-helix" evidence="1">
    <location>
        <begin position="2"/>
        <end position="40"/>
    </location>
</feature>
<sequence length="81" mass="9311">MAAITIRNIDDEIKNRLRLQAAQHGCSMEQEVREILMRAVLPKRNQTAFAQRIQKHFAALELDALPVPRRRKVRTPPAVGR</sequence>
<dbReference type="Gene3D" id="1.10.1220.10">
    <property type="entry name" value="Met repressor-like"/>
    <property type="match status" value="1"/>
</dbReference>
<protein>
    <submittedName>
        <fullName evidence="2">Panthotenate metabolism flavoprotein</fullName>
    </submittedName>
</protein>
<proteinExistence type="predicted"/>
<dbReference type="EMBL" id="LSLI01000017">
    <property type="protein sequence ID" value="KXS32839.1"/>
    <property type="molecule type" value="Genomic_DNA"/>
</dbReference>
<dbReference type="AlphaFoldDB" id="A0A139BV19"/>
<dbReference type="SUPFAM" id="SSF47598">
    <property type="entry name" value="Ribbon-helix-helix"/>
    <property type="match status" value="1"/>
</dbReference>
<dbReference type="InterPro" id="IPR013321">
    <property type="entry name" value="Arc_rbn_hlx_hlx"/>
</dbReference>
<evidence type="ECO:0000313" key="2">
    <source>
        <dbReference type="EMBL" id="KXS32839.1"/>
    </source>
</evidence>
<dbReference type="Pfam" id="PF22513">
    <property type="entry name" value="FitA-like_RHH"/>
    <property type="match status" value="1"/>
</dbReference>
<evidence type="ECO:0000259" key="1">
    <source>
        <dbReference type="Pfam" id="PF22513"/>
    </source>
</evidence>
<organism evidence="2 3">
    <name type="scientific">Candidatus Gallionella acididurans</name>
    <dbReference type="NCBI Taxonomy" id="1796491"/>
    <lineage>
        <taxon>Bacteria</taxon>
        <taxon>Pseudomonadati</taxon>
        <taxon>Pseudomonadota</taxon>
        <taxon>Betaproteobacteria</taxon>
        <taxon>Nitrosomonadales</taxon>
        <taxon>Gallionellaceae</taxon>
        <taxon>Gallionella</taxon>
    </lineage>
</organism>
<gene>
    <name evidence="2" type="ORF">AWT59_1000</name>
</gene>
<dbReference type="GO" id="GO:0006355">
    <property type="term" value="P:regulation of DNA-templated transcription"/>
    <property type="evidence" value="ECO:0007669"/>
    <property type="project" value="InterPro"/>
</dbReference>